<dbReference type="GeneID" id="42855373"/>
<comment type="caution">
    <text evidence="2">The sequence shown here is derived from an EMBL/GenBank/DDBJ whole genome shotgun (WGS) entry which is preliminary data.</text>
</comment>
<dbReference type="EMBL" id="JXXK01000001">
    <property type="protein sequence ID" value="KJF41554.1"/>
    <property type="molecule type" value="Genomic_DNA"/>
</dbReference>
<dbReference type="EMBL" id="WMZR01000018">
    <property type="protein sequence ID" value="MTS52463.1"/>
    <property type="molecule type" value="Genomic_DNA"/>
</dbReference>
<evidence type="ECO:0000313" key="5">
    <source>
        <dbReference type="Proteomes" id="UP000032483"/>
    </source>
</evidence>
<keyword evidence="1" id="KW-1133">Transmembrane helix</keyword>
<keyword evidence="5" id="KW-1185">Reference proteome</keyword>
<gene>
    <name evidence="3" type="ORF">ASJ35_10270</name>
    <name evidence="4" type="ORF">GMD52_13065</name>
    <name evidence="2" type="ORF">TQ39_01820</name>
</gene>
<feature type="transmembrane region" description="Helical" evidence="1">
    <location>
        <begin position="12"/>
        <end position="33"/>
    </location>
</feature>
<keyword evidence="1" id="KW-0472">Membrane</keyword>
<reference evidence="4 7" key="3">
    <citation type="journal article" date="2019" name="Nat. Med.">
        <title>A library of human gut bacterial isolates paired with longitudinal multiomics data enables mechanistic microbiome research.</title>
        <authorList>
            <person name="Poyet M."/>
            <person name="Groussin M."/>
            <person name="Gibbons S.M."/>
            <person name="Avila-Pacheco J."/>
            <person name="Jiang X."/>
            <person name="Kearney S.M."/>
            <person name="Perrotta A.R."/>
            <person name="Berdy B."/>
            <person name="Zhao S."/>
            <person name="Lieberman T.D."/>
            <person name="Swanson P.K."/>
            <person name="Smith M."/>
            <person name="Roesemann S."/>
            <person name="Alexander J.E."/>
            <person name="Rich S.A."/>
            <person name="Livny J."/>
            <person name="Vlamakis H."/>
            <person name="Clish C."/>
            <person name="Bullock K."/>
            <person name="Deik A."/>
            <person name="Scott J."/>
            <person name="Pierce K.A."/>
            <person name="Xavier R.J."/>
            <person name="Alm E.J."/>
        </authorList>
    </citation>
    <scope>NUCLEOTIDE SEQUENCE [LARGE SCALE GENOMIC DNA]</scope>
    <source>
        <strain evidence="4 7">BIOML-A7</strain>
    </source>
</reference>
<proteinExistence type="predicted"/>
<reference evidence="2" key="1">
    <citation type="submission" date="2015-02" db="EMBL/GenBank/DDBJ databases">
        <title>A novel member of the family Ruminococcaceae isolated from human feces.</title>
        <authorList>
            <person name="Shkoporov A.N."/>
            <person name="Chaplin A.V."/>
            <person name="Motuzova O.V."/>
            <person name="Kafarskaia L.I."/>
            <person name="Khokhlova E.V."/>
            <person name="Efimov B.A."/>
        </authorList>
    </citation>
    <scope>NUCLEOTIDE SEQUENCE [LARGE SCALE GENOMIC DNA]</scope>
    <source>
        <strain evidence="2">585-1</strain>
    </source>
</reference>
<dbReference type="Proteomes" id="UP000032483">
    <property type="component" value="Unassembled WGS sequence"/>
</dbReference>
<evidence type="ECO:0000313" key="6">
    <source>
        <dbReference type="Proteomes" id="UP000053433"/>
    </source>
</evidence>
<protein>
    <submittedName>
        <fullName evidence="2">Uncharacterized protein</fullName>
    </submittedName>
</protein>
<accession>A0A0W7TQQ3</accession>
<reference evidence="3 6" key="2">
    <citation type="submission" date="2015-10" db="EMBL/GenBank/DDBJ databases">
        <title>A novel member of the family Ruminococcaceae isolated from human faeces.</title>
        <authorList>
            <person name="Shkoporov A.N."/>
            <person name="Chaplin A.V."/>
            <person name="Motuzova O.V."/>
            <person name="Kafarskaia L.I."/>
            <person name="Efimov B.A."/>
        </authorList>
    </citation>
    <scope>NUCLEOTIDE SEQUENCE [LARGE SCALE GENOMIC DNA]</scope>
    <source>
        <strain evidence="3 6">668</strain>
    </source>
</reference>
<feature type="transmembrane region" description="Helical" evidence="1">
    <location>
        <begin position="109"/>
        <end position="130"/>
    </location>
</feature>
<evidence type="ECO:0000313" key="4">
    <source>
        <dbReference type="EMBL" id="MTS52463.1"/>
    </source>
</evidence>
<accession>A0A0D8J460</accession>
<evidence type="ECO:0000313" key="3">
    <source>
        <dbReference type="EMBL" id="KUE76157.1"/>
    </source>
</evidence>
<dbReference type="Proteomes" id="UP000053433">
    <property type="component" value="Unassembled WGS sequence"/>
</dbReference>
<sequence>MCNSKCYDTISIIVSLVLGVIFAILVFCFPSLFFLGILFGFLLSIAALFLLTITASSLLRQDKRLNDCICATGKRLLIPALLLLAAAMIAFIFLTLCIATFITYPILTFILYTLITYTFFSLYCFLACLIEAGCHHCGCEE</sequence>
<keyword evidence="1" id="KW-0812">Transmembrane</keyword>
<organism evidence="2 5">
    <name type="scientific">Ruthenibacterium lactatiformans</name>
    <dbReference type="NCBI Taxonomy" id="1550024"/>
    <lineage>
        <taxon>Bacteria</taxon>
        <taxon>Bacillati</taxon>
        <taxon>Bacillota</taxon>
        <taxon>Clostridia</taxon>
        <taxon>Eubacteriales</taxon>
        <taxon>Oscillospiraceae</taxon>
        <taxon>Ruthenibacterium</taxon>
    </lineage>
</organism>
<evidence type="ECO:0000256" key="1">
    <source>
        <dbReference type="SAM" id="Phobius"/>
    </source>
</evidence>
<evidence type="ECO:0000313" key="2">
    <source>
        <dbReference type="EMBL" id="KJF41554.1"/>
    </source>
</evidence>
<dbReference type="EMBL" id="LMUA01000012">
    <property type="protein sequence ID" value="KUE76157.1"/>
    <property type="molecule type" value="Genomic_DNA"/>
</dbReference>
<dbReference type="RefSeq" id="WP_050004334.1">
    <property type="nucleotide sequence ID" value="NZ_CAOJUJ010000001.1"/>
</dbReference>
<feature type="transmembrane region" description="Helical" evidence="1">
    <location>
        <begin position="80"/>
        <end position="103"/>
    </location>
</feature>
<dbReference type="Proteomes" id="UP000449193">
    <property type="component" value="Unassembled WGS sequence"/>
</dbReference>
<name>A0A0D8J460_9FIRM</name>
<evidence type="ECO:0000313" key="7">
    <source>
        <dbReference type="Proteomes" id="UP000449193"/>
    </source>
</evidence>
<feature type="transmembrane region" description="Helical" evidence="1">
    <location>
        <begin position="39"/>
        <end position="59"/>
    </location>
</feature>
<dbReference type="AlphaFoldDB" id="A0A0D8J460"/>